<name>A0ACB9B798_9ASTR</name>
<accession>A0ACB9B798</accession>
<dbReference type="EMBL" id="CM042040">
    <property type="protein sequence ID" value="KAI3717803.1"/>
    <property type="molecule type" value="Genomic_DNA"/>
</dbReference>
<proteinExistence type="predicted"/>
<gene>
    <name evidence="1" type="ORF">L1987_69647</name>
</gene>
<reference evidence="2" key="1">
    <citation type="journal article" date="2022" name="Mol. Ecol. Resour.">
        <title>The genomes of chicory, endive, great burdock and yacon provide insights into Asteraceae palaeo-polyploidization history and plant inulin production.</title>
        <authorList>
            <person name="Fan W."/>
            <person name="Wang S."/>
            <person name="Wang H."/>
            <person name="Wang A."/>
            <person name="Jiang F."/>
            <person name="Liu H."/>
            <person name="Zhao H."/>
            <person name="Xu D."/>
            <person name="Zhang Y."/>
        </authorList>
    </citation>
    <scope>NUCLEOTIDE SEQUENCE [LARGE SCALE GENOMIC DNA]</scope>
    <source>
        <strain evidence="2">cv. Yunnan</strain>
    </source>
</reference>
<organism evidence="1 2">
    <name type="scientific">Smallanthus sonchifolius</name>
    <dbReference type="NCBI Taxonomy" id="185202"/>
    <lineage>
        <taxon>Eukaryota</taxon>
        <taxon>Viridiplantae</taxon>
        <taxon>Streptophyta</taxon>
        <taxon>Embryophyta</taxon>
        <taxon>Tracheophyta</taxon>
        <taxon>Spermatophyta</taxon>
        <taxon>Magnoliopsida</taxon>
        <taxon>eudicotyledons</taxon>
        <taxon>Gunneridae</taxon>
        <taxon>Pentapetalae</taxon>
        <taxon>asterids</taxon>
        <taxon>campanulids</taxon>
        <taxon>Asterales</taxon>
        <taxon>Asteraceae</taxon>
        <taxon>Asteroideae</taxon>
        <taxon>Heliantheae alliance</taxon>
        <taxon>Millerieae</taxon>
        <taxon>Smallanthus</taxon>
    </lineage>
</organism>
<keyword evidence="2" id="KW-1185">Reference proteome</keyword>
<dbReference type="Proteomes" id="UP001056120">
    <property type="component" value="Linkage Group LG23"/>
</dbReference>
<sequence length="103" mass="11755">MIPLRPLIVTVVSESKVLKEAIWEKLVVDAHMEKDWKKRRVCVVREFPLACGPANHINSYQARNIEPEEEEPEEEESDGEKLDDTNNEDLEDLVIVNNQDGGA</sequence>
<protein>
    <submittedName>
        <fullName evidence="1">Uncharacterized protein</fullName>
    </submittedName>
</protein>
<comment type="caution">
    <text evidence="1">The sequence shown here is derived from an EMBL/GenBank/DDBJ whole genome shotgun (WGS) entry which is preliminary data.</text>
</comment>
<evidence type="ECO:0000313" key="1">
    <source>
        <dbReference type="EMBL" id="KAI3717803.1"/>
    </source>
</evidence>
<evidence type="ECO:0000313" key="2">
    <source>
        <dbReference type="Proteomes" id="UP001056120"/>
    </source>
</evidence>
<reference evidence="1 2" key="2">
    <citation type="journal article" date="2022" name="Mol. Ecol. Resour.">
        <title>The genomes of chicory, endive, great burdock and yacon provide insights into Asteraceae paleo-polyploidization history and plant inulin production.</title>
        <authorList>
            <person name="Fan W."/>
            <person name="Wang S."/>
            <person name="Wang H."/>
            <person name="Wang A."/>
            <person name="Jiang F."/>
            <person name="Liu H."/>
            <person name="Zhao H."/>
            <person name="Xu D."/>
            <person name="Zhang Y."/>
        </authorList>
    </citation>
    <scope>NUCLEOTIDE SEQUENCE [LARGE SCALE GENOMIC DNA]</scope>
    <source>
        <strain evidence="2">cv. Yunnan</strain>
        <tissue evidence="1">Leaves</tissue>
    </source>
</reference>